<dbReference type="Gene3D" id="1.25.40.80">
    <property type="match status" value="2"/>
</dbReference>
<dbReference type="STRING" id="7994.ENSAMXP00000002419"/>
<name>W5K4A8_ASTMX</name>
<dbReference type="Bgee" id="ENSAMXG00000002370">
    <property type="expression patterns" value="Expressed in muscle tissue and 14 other cell types or tissues"/>
</dbReference>
<proteinExistence type="inferred from homology"/>
<dbReference type="InterPro" id="IPR036155">
    <property type="entry name" value="Crypto/Photolyase_N_sf"/>
</dbReference>
<dbReference type="PANTHER" id="PTHR11455">
    <property type="entry name" value="CRYPTOCHROME"/>
    <property type="match status" value="1"/>
</dbReference>
<dbReference type="GO" id="GO:0003684">
    <property type="term" value="F:damaged DNA binding"/>
    <property type="evidence" value="ECO:0007669"/>
    <property type="project" value="TreeGrafter"/>
</dbReference>
<dbReference type="InterPro" id="IPR014133">
    <property type="entry name" value="Cry_DASH"/>
</dbReference>
<dbReference type="NCBIfam" id="TIGR02765">
    <property type="entry name" value="crypto_DASH"/>
    <property type="match status" value="1"/>
</dbReference>
<reference evidence="10" key="4">
    <citation type="submission" date="2025-09" db="UniProtKB">
        <authorList>
            <consortium name="Ensembl"/>
        </authorList>
    </citation>
    <scope>IDENTIFICATION</scope>
</reference>
<evidence type="ECO:0000256" key="8">
    <source>
        <dbReference type="SAM" id="MobiDB-lite"/>
    </source>
</evidence>
<protein>
    <recommendedName>
        <fullName evidence="7">Cryptochrome DASH</fullName>
    </recommendedName>
</protein>
<dbReference type="GeneTree" id="ENSGT00940000165167"/>
<feature type="binding site" evidence="5">
    <location>
        <begin position="336"/>
        <end position="338"/>
    </location>
    <ligand>
        <name>FAD</name>
        <dbReference type="ChEBI" id="CHEBI:57692"/>
    </ligand>
</feature>
<feature type="site" description="Electron transfer via tryptophanyl radical" evidence="6">
    <location>
        <position position="270"/>
    </location>
</feature>
<feature type="domain" description="Photolyase/cryptochrome alpha/beta" evidence="9">
    <location>
        <begin position="6"/>
        <end position="142"/>
    </location>
</feature>
<evidence type="ECO:0000256" key="3">
    <source>
        <dbReference type="ARBA" id="ARBA00022827"/>
    </source>
</evidence>
<reference evidence="11" key="1">
    <citation type="submission" date="2013-03" db="EMBL/GenBank/DDBJ databases">
        <authorList>
            <person name="Jeffery W."/>
            <person name="Warren W."/>
            <person name="Wilson R.K."/>
        </authorList>
    </citation>
    <scope>NUCLEOTIDE SEQUENCE</scope>
    <source>
        <strain evidence="11">female</strain>
    </source>
</reference>
<evidence type="ECO:0000259" key="9">
    <source>
        <dbReference type="PROSITE" id="PS51645"/>
    </source>
</evidence>
<keyword evidence="2 5" id="KW-0285">Flavoprotein</keyword>
<dbReference type="SUPFAM" id="SSF52425">
    <property type="entry name" value="Cryptochrome/photolyase, N-terminal domain"/>
    <property type="match status" value="1"/>
</dbReference>
<dbReference type="InterPro" id="IPR014729">
    <property type="entry name" value="Rossmann-like_a/b/a_fold"/>
</dbReference>
<dbReference type="Gene3D" id="1.10.579.10">
    <property type="entry name" value="DNA Cyclobutane Dipyrimidine Photolyase, subunit A, domain 3"/>
    <property type="match status" value="1"/>
</dbReference>
<evidence type="ECO:0000256" key="4">
    <source>
        <dbReference type="ARBA" id="ARBA00022991"/>
    </source>
</evidence>
<feature type="site" description="Electron transfer via tryptophanyl radical" evidence="6">
    <location>
        <position position="323"/>
    </location>
</feature>
<feature type="compositionally biased region" description="Basic residues" evidence="8">
    <location>
        <begin position="440"/>
        <end position="454"/>
    </location>
</feature>
<dbReference type="PROSITE" id="PS51645">
    <property type="entry name" value="PHR_CRY_ALPHA_BETA"/>
    <property type="match status" value="1"/>
</dbReference>
<dbReference type="SUPFAM" id="SSF48173">
    <property type="entry name" value="Cryptochrome/photolyase FAD-binding domain"/>
    <property type="match status" value="1"/>
</dbReference>
<comment type="function">
    <text evidence="7">May have a photoreceptor function.</text>
</comment>
<dbReference type="eggNOG" id="KOG0133">
    <property type="taxonomic scope" value="Eukaryota"/>
</dbReference>
<keyword evidence="11" id="KW-1185">Reference proteome</keyword>
<feature type="site" description="Electron transfer via tryptophanyl radical" evidence="6">
    <location>
        <position position="346"/>
    </location>
</feature>
<evidence type="ECO:0000256" key="5">
    <source>
        <dbReference type="PIRSR" id="PIRSR602081-1"/>
    </source>
</evidence>
<dbReference type="Gene3D" id="3.40.50.620">
    <property type="entry name" value="HUPs"/>
    <property type="match status" value="1"/>
</dbReference>
<evidence type="ECO:0000256" key="7">
    <source>
        <dbReference type="RuleBase" id="RU367151"/>
    </source>
</evidence>
<feature type="region of interest" description="Disordered" evidence="8">
    <location>
        <begin position="430"/>
        <end position="468"/>
    </location>
</feature>
<dbReference type="AlphaFoldDB" id="W5K4A8"/>
<comment type="cofactor">
    <cofactor evidence="5 7">
        <name>FAD</name>
        <dbReference type="ChEBI" id="CHEBI:57692"/>
    </cofactor>
    <text evidence="5 7">Binds 1 FAD per subunit.</text>
</comment>
<dbReference type="Pfam" id="PF00875">
    <property type="entry name" value="DNA_photolyase"/>
    <property type="match status" value="1"/>
</dbReference>
<dbReference type="Ensembl" id="ENSAMXT00000002419.2">
    <property type="protein sequence ID" value="ENSAMXP00000002419.2"/>
    <property type="gene ID" value="ENSAMXG00000002370.2"/>
</dbReference>
<dbReference type="InterPro" id="IPR036134">
    <property type="entry name" value="Crypto/Photolyase_FAD-like_sf"/>
</dbReference>
<reference evidence="10" key="3">
    <citation type="submission" date="2025-08" db="UniProtKB">
        <authorList>
            <consortium name="Ensembl"/>
        </authorList>
    </citation>
    <scope>IDENTIFICATION</scope>
</reference>
<dbReference type="GO" id="GO:0003904">
    <property type="term" value="F:deoxyribodipyrimidine photo-lyase activity"/>
    <property type="evidence" value="ECO:0007669"/>
    <property type="project" value="TreeGrafter"/>
</dbReference>
<dbReference type="PANTHER" id="PTHR11455:SF22">
    <property type="entry name" value="CRYPTOCHROME DASH"/>
    <property type="match status" value="1"/>
</dbReference>
<evidence type="ECO:0000256" key="1">
    <source>
        <dbReference type="ARBA" id="ARBA00005862"/>
    </source>
</evidence>
<reference evidence="11" key="2">
    <citation type="journal article" date="2014" name="Nat. Commun.">
        <title>The cavefish genome reveals candidate genes for eye loss.</title>
        <authorList>
            <person name="McGaugh S.E."/>
            <person name="Gross J.B."/>
            <person name="Aken B."/>
            <person name="Blin M."/>
            <person name="Borowsky R."/>
            <person name="Chalopin D."/>
            <person name="Hinaux H."/>
            <person name="Jeffery W.R."/>
            <person name="Keene A."/>
            <person name="Ma L."/>
            <person name="Minx P."/>
            <person name="Murphy D."/>
            <person name="O'Quin K.E."/>
            <person name="Retaux S."/>
            <person name="Rohner N."/>
            <person name="Searle S.M."/>
            <person name="Stahl B.A."/>
            <person name="Tabin C."/>
            <person name="Volff J.N."/>
            <person name="Yoshizawa M."/>
            <person name="Warren W.C."/>
        </authorList>
    </citation>
    <scope>NUCLEOTIDE SEQUENCE [LARGE SCALE GENOMIC DNA]</scope>
    <source>
        <strain evidence="11">female</strain>
    </source>
</reference>
<organism evidence="10 11">
    <name type="scientific">Astyanax mexicanus</name>
    <name type="common">Blind cave fish</name>
    <name type="synonym">Astyanax fasciatus mexicanus</name>
    <dbReference type="NCBI Taxonomy" id="7994"/>
    <lineage>
        <taxon>Eukaryota</taxon>
        <taxon>Metazoa</taxon>
        <taxon>Chordata</taxon>
        <taxon>Craniata</taxon>
        <taxon>Vertebrata</taxon>
        <taxon>Euteleostomi</taxon>
        <taxon>Actinopterygii</taxon>
        <taxon>Neopterygii</taxon>
        <taxon>Teleostei</taxon>
        <taxon>Ostariophysi</taxon>
        <taxon>Characiformes</taxon>
        <taxon>Characoidei</taxon>
        <taxon>Acestrorhamphidae</taxon>
        <taxon>Acestrorhamphinae</taxon>
        <taxon>Astyanax</taxon>
    </lineage>
</organism>
<dbReference type="HOGENOM" id="CLU_010348_0_0_1"/>
<dbReference type="InterPro" id="IPR005101">
    <property type="entry name" value="Cryptochr/Photolyase_FAD-bd"/>
</dbReference>
<dbReference type="InParanoid" id="W5K4A8"/>
<keyword evidence="3 5" id="KW-0274">FAD</keyword>
<dbReference type="GO" id="GO:0000719">
    <property type="term" value="P:photoreactive repair"/>
    <property type="evidence" value="ECO:0007669"/>
    <property type="project" value="TreeGrafter"/>
</dbReference>
<evidence type="ECO:0000313" key="10">
    <source>
        <dbReference type="Ensembl" id="ENSAMXP00000002419.2"/>
    </source>
</evidence>
<comment type="similarity">
    <text evidence="1 7">Belongs to the DNA photolyase class-1 family.</text>
</comment>
<sequence>NMASPRTVVCLLRNDLRLHDNEVFHWALRNADHIVPLYCFDPRHYLGTQHFNFPKTGPFRLRFLLDSVKDLRATLKKTGSSLIVRRGKPEEVVNDLIKQLGSVSTVVFHEEVTSEEKQVEKKLKHVCFQNKVKIQTFWGSTLYHRDDLPFRHIGGCLIVYTAFRKAVEERSGVRPVLPSADHIRPLPPGLEEGPIPTFISLLFCRLAVGCISPRYIYEQIKRYEAERTANQSTYWVIFELLWRDYFRFVALKYGNRIFHLNGLQDKHVPWKTDMELFNAWKEGRTGVPFVDANMRELFLTGFMSNRGRQNVASFLTKDLGLDWRLGAEWFEYLLVDYDVCSNYGNWLYSAGVGNDPRENRKFNMIKQALDYDSNGDYVRQWVPELKGITGGDIHAPWTLSSASLSHSGVELDNTYPTPIIMAPEWSRHINQKPSGAMSSRGKKRGPSHTPRQHRDRGIDFYFSKSKNL</sequence>
<dbReference type="PRINTS" id="PR00147">
    <property type="entry name" value="DNAPHOTLYASE"/>
</dbReference>
<evidence type="ECO:0000256" key="2">
    <source>
        <dbReference type="ARBA" id="ARBA00022630"/>
    </source>
</evidence>
<dbReference type="GO" id="GO:0071949">
    <property type="term" value="F:FAD binding"/>
    <property type="evidence" value="ECO:0007669"/>
    <property type="project" value="TreeGrafter"/>
</dbReference>
<evidence type="ECO:0000313" key="11">
    <source>
        <dbReference type="Proteomes" id="UP000018467"/>
    </source>
</evidence>
<keyword evidence="4 7" id="KW-0157">Chromophore</keyword>
<evidence type="ECO:0000256" key="6">
    <source>
        <dbReference type="PIRSR" id="PIRSR602081-2"/>
    </source>
</evidence>
<dbReference type="Pfam" id="PF03441">
    <property type="entry name" value="FAD_binding_7"/>
    <property type="match status" value="1"/>
</dbReference>
<dbReference type="InterPro" id="IPR006050">
    <property type="entry name" value="DNA_photolyase_N"/>
</dbReference>
<dbReference type="Proteomes" id="UP000018467">
    <property type="component" value="Unassembled WGS sequence"/>
</dbReference>
<comment type="cofactor">
    <cofactor evidence="7">
        <name>(6R)-5,10-methylene-5,6,7,8-tetrahydrofolate</name>
        <dbReference type="ChEBI" id="CHEBI:15636"/>
    </cofactor>
    <text evidence="7">Binds 1 5,10-methenyltetrahydrofolate (MTHF) per subunit.</text>
</comment>
<accession>W5K4A8</accession>
<dbReference type="InterPro" id="IPR002081">
    <property type="entry name" value="Cryptochrome/DNA_photolyase_1"/>
</dbReference>